<evidence type="ECO:0000259" key="4">
    <source>
        <dbReference type="SMART" id="SM00563"/>
    </source>
</evidence>
<evidence type="ECO:0000313" key="6">
    <source>
        <dbReference type="Proteomes" id="UP000650511"/>
    </source>
</evidence>
<dbReference type="PANTHER" id="PTHR10434">
    <property type="entry name" value="1-ACYL-SN-GLYCEROL-3-PHOSPHATE ACYLTRANSFERASE"/>
    <property type="match status" value="1"/>
</dbReference>
<dbReference type="OrthoDB" id="3210041at2"/>
<dbReference type="RefSeq" id="WP_130648267.1">
    <property type="nucleotide sequence ID" value="NZ_BMHA01000001.1"/>
</dbReference>
<reference evidence="5" key="1">
    <citation type="journal article" date="2014" name="Int. J. Syst. Evol. Microbiol.">
        <title>Complete genome sequence of Corynebacterium casei LMG S-19264T (=DSM 44701T), isolated from a smear-ripened cheese.</title>
        <authorList>
            <consortium name="US DOE Joint Genome Institute (JGI-PGF)"/>
            <person name="Walter F."/>
            <person name="Albersmeier A."/>
            <person name="Kalinowski J."/>
            <person name="Ruckert C."/>
        </authorList>
    </citation>
    <scope>NUCLEOTIDE SEQUENCE</scope>
    <source>
        <strain evidence="5">CGMCC 1.14988</strain>
    </source>
</reference>
<proteinExistence type="predicted"/>
<dbReference type="GO" id="GO:0003841">
    <property type="term" value="F:1-acylglycerol-3-phosphate O-acyltransferase activity"/>
    <property type="evidence" value="ECO:0007669"/>
    <property type="project" value="TreeGrafter"/>
</dbReference>
<gene>
    <name evidence="5" type="ORF">GCM10011354_02280</name>
</gene>
<keyword evidence="2 5" id="KW-0012">Acyltransferase</keyword>
<accession>A0A8J3ESE5</accession>
<evidence type="ECO:0000313" key="5">
    <source>
        <dbReference type="EMBL" id="GGI03001.1"/>
    </source>
</evidence>
<organism evidence="5 6">
    <name type="scientific">Egicoccus halophilus</name>
    <dbReference type="NCBI Taxonomy" id="1670830"/>
    <lineage>
        <taxon>Bacteria</taxon>
        <taxon>Bacillati</taxon>
        <taxon>Actinomycetota</taxon>
        <taxon>Nitriliruptoria</taxon>
        <taxon>Egicoccales</taxon>
        <taxon>Egicoccaceae</taxon>
        <taxon>Egicoccus</taxon>
    </lineage>
</organism>
<reference evidence="5" key="2">
    <citation type="submission" date="2020-09" db="EMBL/GenBank/DDBJ databases">
        <authorList>
            <person name="Sun Q."/>
            <person name="Zhou Y."/>
        </authorList>
    </citation>
    <scope>NUCLEOTIDE SEQUENCE</scope>
    <source>
        <strain evidence="5">CGMCC 1.14988</strain>
    </source>
</reference>
<feature type="domain" description="Phospholipid/glycerol acyltransferase" evidence="4">
    <location>
        <begin position="36"/>
        <end position="151"/>
    </location>
</feature>
<name>A0A8J3ESE5_9ACTN</name>
<evidence type="ECO:0000256" key="2">
    <source>
        <dbReference type="ARBA" id="ARBA00023315"/>
    </source>
</evidence>
<dbReference type="EMBL" id="BMHA01000001">
    <property type="protein sequence ID" value="GGI03001.1"/>
    <property type="molecule type" value="Genomic_DNA"/>
</dbReference>
<keyword evidence="6" id="KW-1185">Reference proteome</keyword>
<dbReference type="PANTHER" id="PTHR10434:SF55">
    <property type="entry name" value="POSSIBLE ACYLTRANSFERASE"/>
    <property type="match status" value="1"/>
</dbReference>
<dbReference type="SMART" id="SM00563">
    <property type="entry name" value="PlsC"/>
    <property type="match status" value="1"/>
</dbReference>
<dbReference type="CDD" id="cd07989">
    <property type="entry name" value="LPLAT_AGPAT-like"/>
    <property type="match status" value="1"/>
</dbReference>
<sequence>MDPYEGIAAGFRGAWRALRLDIRTVDHDQVPSTGPAILASNHIGYLDFCFVALAPPRPRRRVRFLARHDIFDRRVVGTAMRAMRQIPVDTHGDPTTAFVHAEAALARGDVVGVHPEGTISPSFVPRRGRTGTVRLAQTTGAPIVPVAVWGSQRLLTKWQPTRLRSGICVSVRYGEPWHPPADAAPARATAELMRRIRDLLAREQATYPQQPRDERDRWWLPAHLGGTAPTPEEADARLRAQAQARRAARRGQP</sequence>
<feature type="region of interest" description="Disordered" evidence="3">
    <location>
        <begin position="203"/>
        <end position="253"/>
    </location>
</feature>
<dbReference type="AlphaFoldDB" id="A0A8J3ESE5"/>
<keyword evidence="1" id="KW-0808">Transferase</keyword>
<dbReference type="SUPFAM" id="SSF69593">
    <property type="entry name" value="Glycerol-3-phosphate (1)-acyltransferase"/>
    <property type="match status" value="1"/>
</dbReference>
<dbReference type="InterPro" id="IPR002123">
    <property type="entry name" value="Plipid/glycerol_acylTrfase"/>
</dbReference>
<protein>
    <submittedName>
        <fullName evidence="5">1-acyl-sn-glycerol-3-phosphate acyltransferase</fullName>
    </submittedName>
</protein>
<dbReference type="Proteomes" id="UP000650511">
    <property type="component" value="Unassembled WGS sequence"/>
</dbReference>
<evidence type="ECO:0000256" key="1">
    <source>
        <dbReference type="ARBA" id="ARBA00022679"/>
    </source>
</evidence>
<evidence type="ECO:0000256" key="3">
    <source>
        <dbReference type="SAM" id="MobiDB-lite"/>
    </source>
</evidence>
<comment type="caution">
    <text evidence="5">The sequence shown here is derived from an EMBL/GenBank/DDBJ whole genome shotgun (WGS) entry which is preliminary data.</text>
</comment>
<dbReference type="GO" id="GO:0005886">
    <property type="term" value="C:plasma membrane"/>
    <property type="evidence" value="ECO:0007669"/>
    <property type="project" value="TreeGrafter"/>
</dbReference>
<dbReference type="GO" id="GO:0006654">
    <property type="term" value="P:phosphatidic acid biosynthetic process"/>
    <property type="evidence" value="ECO:0007669"/>
    <property type="project" value="TreeGrafter"/>
</dbReference>
<dbReference type="Pfam" id="PF01553">
    <property type="entry name" value="Acyltransferase"/>
    <property type="match status" value="1"/>
</dbReference>